<dbReference type="InterPro" id="IPR036629">
    <property type="entry name" value="YjbJ_sf"/>
</dbReference>
<accession>A0A2W5UUK8</accession>
<gene>
    <name evidence="1" type="ORF">DI526_21900</name>
</gene>
<protein>
    <recommendedName>
        <fullName evidence="3">CsbD family protein</fullName>
    </recommendedName>
</protein>
<dbReference type="Gene3D" id="1.10.1470.10">
    <property type="entry name" value="YjbJ"/>
    <property type="match status" value="1"/>
</dbReference>
<dbReference type="RefSeq" id="WP_304282884.1">
    <property type="nucleotide sequence ID" value="NZ_QFQZ01000121.1"/>
</dbReference>
<dbReference type="AlphaFoldDB" id="A0A2W5UUK8"/>
<sequence>MNKDQIEGQWKIMSGAIKRRWSEVAHDWDGVIKGSATEIVGHLQKEFGLARNDAEAAWERWRSEVLPEARIAAQWARFEEVMAERWSAAKFSAHQAQETWALRIAAVEAEADEVADRVRARYEVTEAEAKQRVAGWLADVRHWIETRPS</sequence>
<organism evidence="1 2">
    <name type="scientific">Caulobacter segnis</name>
    <dbReference type="NCBI Taxonomy" id="88688"/>
    <lineage>
        <taxon>Bacteria</taxon>
        <taxon>Pseudomonadati</taxon>
        <taxon>Pseudomonadota</taxon>
        <taxon>Alphaproteobacteria</taxon>
        <taxon>Caulobacterales</taxon>
        <taxon>Caulobacteraceae</taxon>
        <taxon>Caulobacter</taxon>
    </lineage>
</organism>
<evidence type="ECO:0000313" key="2">
    <source>
        <dbReference type="Proteomes" id="UP000249393"/>
    </source>
</evidence>
<name>A0A2W5UUK8_9CAUL</name>
<proteinExistence type="predicted"/>
<dbReference type="SUPFAM" id="SSF69047">
    <property type="entry name" value="Hypothetical protein YjbJ"/>
    <property type="match status" value="1"/>
</dbReference>
<reference evidence="1 2" key="1">
    <citation type="submission" date="2017-08" db="EMBL/GenBank/DDBJ databases">
        <title>Infants hospitalized years apart are colonized by the same room-sourced microbial strains.</title>
        <authorList>
            <person name="Brooks B."/>
            <person name="Olm M.R."/>
            <person name="Firek B.A."/>
            <person name="Baker R."/>
            <person name="Thomas B.C."/>
            <person name="Morowitz M.J."/>
            <person name="Banfield J.F."/>
        </authorList>
    </citation>
    <scope>NUCLEOTIDE SEQUENCE [LARGE SCALE GENOMIC DNA]</scope>
    <source>
        <strain evidence="1">S2_003_000_R2_4</strain>
    </source>
</reference>
<evidence type="ECO:0008006" key="3">
    <source>
        <dbReference type="Google" id="ProtNLM"/>
    </source>
</evidence>
<dbReference type="EMBL" id="QFQZ01000121">
    <property type="protein sequence ID" value="PZR30662.1"/>
    <property type="molecule type" value="Genomic_DNA"/>
</dbReference>
<dbReference type="Proteomes" id="UP000249393">
    <property type="component" value="Unassembled WGS sequence"/>
</dbReference>
<evidence type="ECO:0000313" key="1">
    <source>
        <dbReference type="EMBL" id="PZR30662.1"/>
    </source>
</evidence>
<comment type="caution">
    <text evidence="1">The sequence shown here is derived from an EMBL/GenBank/DDBJ whole genome shotgun (WGS) entry which is preliminary data.</text>
</comment>